<dbReference type="AlphaFoldDB" id="A0A4R0PGE4"/>
<evidence type="ECO:0000313" key="1">
    <source>
        <dbReference type="EMBL" id="TCD17613.1"/>
    </source>
</evidence>
<comment type="caution">
    <text evidence="1">The sequence shown here is derived from an EMBL/GenBank/DDBJ whole genome shotgun (WGS) entry which is preliminary data.</text>
</comment>
<name>A0A4R0PGE4_9SPHI</name>
<reference evidence="1 2" key="1">
    <citation type="submission" date="2019-02" db="EMBL/GenBank/DDBJ databases">
        <title>Pedobacter sp. RP-3-21 sp. nov., isolated from Arctic soil.</title>
        <authorList>
            <person name="Dahal R.H."/>
        </authorList>
    </citation>
    <scope>NUCLEOTIDE SEQUENCE [LARGE SCALE GENOMIC DNA]</scope>
    <source>
        <strain evidence="1 2">RP-3-21</strain>
    </source>
</reference>
<dbReference type="OrthoDB" id="758097at2"/>
<sequence length="210" mass="24088">MLNISIAKLEQARKNPQAFAASLSVAEKGFGNRGSFSGTFKSFIGKFHNDIANKDKFHTQLQDAYKLQFVENSLNNKRAEKYCEAFSKYTDYMIEHRFGLDNFFTRINLKLLSNVSLGGNSPVLSSSDTRNIVFSIEEAPSNWQYELKYPILQKYLAENYYECEVDRVEIGIFNVNSCQFELNVFDNVEIEGAFKEARIVLGEVDRILKL</sequence>
<dbReference type="EMBL" id="SJSO01000029">
    <property type="protein sequence ID" value="TCD17613.1"/>
    <property type="molecule type" value="Genomic_DNA"/>
</dbReference>
<dbReference type="Proteomes" id="UP000293925">
    <property type="component" value="Unassembled WGS sequence"/>
</dbReference>
<organism evidence="1 2">
    <name type="scientific">Pedobacter psychrodurus</name>
    <dbReference type="NCBI Taxonomy" id="2530456"/>
    <lineage>
        <taxon>Bacteria</taxon>
        <taxon>Pseudomonadati</taxon>
        <taxon>Bacteroidota</taxon>
        <taxon>Sphingobacteriia</taxon>
        <taxon>Sphingobacteriales</taxon>
        <taxon>Sphingobacteriaceae</taxon>
        <taxon>Pedobacter</taxon>
    </lineage>
</organism>
<accession>A0A4R0PGE4</accession>
<gene>
    <name evidence="1" type="ORF">EZ456_22615</name>
</gene>
<proteinExistence type="predicted"/>
<dbReference type="RefSeq" id="WP_131534114.1">
    <property type="nucleotide sequence ID" value="NZ_SJSO01000029.1"/>
</dbReference>
<keyword evidence="2" id="KW-1185">Reference proteome</keyword>
<evidence type="ECO:0000313" key="2">
    <source>
        <dbReference type="Proteomes" id="UP000293925"/>
    </source>
</evidence>
<protein>
    <submittedName>
        <fullName evidence="1">Uncharacterized protein</fullName>
    </submittedName>
</protein>